<name>A0AAD8SEU4_LOLMU</name>
<evidence type="ECO:0000313" key="5">
    <source>
        <dbReference type="Proteomes" id="UP001231189"/>
    </source>
</evidence>
<feature type="coiled-coil region" evidence="1">
    <location>
        <begin position="356"/>
        <end position="428"/>
    </location>
</feature>
<feature type="compositionally biased region" description="Polar residues" evidence="2">
    <location>
        <begin position="271"/>
        <end position="280"/>
    </location>
</feature>
<evidence type="ECO:0000256" key="1">
    <source>
        <dbReference type="SAM" id="Coils"/>
    </source>
</evidence>
<gene>
    <name evidence="4" type="ORF">QYE76_067931</name>
</gene>
<dbReference type="AlphaFoldDB" id="A0AAD8SEU4"/>
<proteinExistence type="predicted"/>
<protein>
    <recommendedName>
        <fullName evidence="3">Transposase (putative) gypsy type domain-containing protein</fullName>
    </recommendedName>
</protein>
<sequence>MAAEDLEWERSKISNQDVNMLKRLGLMKKEDAIRFPSEESYPTPPMEYRVSFVDHLIRGLSAPIHDFLRGLLFVYGIQLHQLTPNSILHVAIFITLCECFLGVPPNWALWKRIFCLRRNGSHNATYNIGGVVICVRTDVDYFDVKFPDSVQGWRKRTILLWFPFLLFLRVEKLKSELSSLKTTRVLLSLKVKSRVLTNLWLPMKKKLNPPASRRNPFLLLFPQGTKGKGMTPRIPAPPKPKKSILHAKRRLMIHILNPSSAQPPTLDVAARTSSSRTLVVSETPAEGEKSSPPQLNVGAATPPSSPLVPSPKRTRVEPIVEPTLELGNSSNSFLDDPMVKELLRIGAQFVGYRECASKAEEKLAEANKLVDTLAQKLEQSEMARKKADLDASQAKAEAEEATAKAAGVEDLQRRLADAETALNEHKASQAAREKAITKRLTSQNRRFVAKTNQEFELEDPDNDPLLDALSFLEFHGTEVREGIDHADAGLSKLFPYFFPKKEEPKTFLALAKEFDSSEDLGLKMRQENMKVAVESTIALVAGSQQTVDWTKVGATEQIEQTKWRSLIKAAKPNTKKILAYLGIKPASTPSSSKPEV</sequence>
<dbReference type="EMBL" id="JAUUTY010000004">
    <property type="protein sequence ID" value="KAK1650126.1"/>
    <property type="molecule type" value="Genomic_DNA"/>
</dbReference>
<evidence type="ECO:0000256" key="2">
    <source>
        <dbReference type="SAM" id="MobiDB-lite"/>
    </source>
</evidence>
<organism evidence="4 5">
    <name type="scientific">Lolium multiflorum</name>
    <name type="common">Italian ryegrass</name>
    <name type="synonym">Lolium perenne subsp. multiflorum</name>
    <dbReference type="NCBI Taxonomy" id="4521"/>
    <lineage>
        <taxon>Eukaryota</taxon>
        <taxon>Viridiplantae</taxon>
        <taxon>Streptophyta</taxon>
        <taxon>Embryophyta</taxon>
        <taxon>Tracheophyta</taxon>
        <taxon>Spermatophyta</taxon>
        <taxon>Magnoliopsida</taxon>
        <taxon>Liliopsida</taxon>
        <taxon>Poales</taxon>
        <taxon>Poaceae</taxon>
        <taxon>BOP clade</taxon>
        <taxon>Pooideae</taxon>
        <taxon>Poodae</taxon>
        <taxon>Poeae</taxon>
        <taxon>Poeae Chloroplast Group 2 (Poeae type)</taxon>
        <taxon>Loliodinae</taxon>
        <taxon>Loliinae</taxon>
        <taxon>Lolium</taxon>
    </lineage>
</organism>
<feature type="domain" description="Transposase (putative) gypsy type" evidence="3">
    <location>
        <begin position="51"/>
        <end position="117"/>
    </location>
</feature>
<dbReference type="PANTHER" id="PTHR33026:SF7">
    <property type="entry name" value="OS03G0100275 PROTEIN"/>
    <property type="match status" value="1"/>
</dbReference>
<evidence type="ECO:0000259" key="3">
    <source>
        <dbReference type="Pfam" id="PF04195"/>
    </source>
</evidence>
<dbReference type="Pfam" id="PF04195">
    <property type="entry name" value="Transposase_28"/>
    <property type="match status" value="1"/>
</dbReference>
<keyword evidence="5" id="KW-1185">Reference proteome</keyword>
<dbReference type="PANTHER" id="PTHR33026">
    <property type="entry name" value="OS06G0360600 PROTEIN"/>
    <property type="match status" value="1"/>
</dbReference>
<dbReference type="InterPro" id="IPR007321">
    <property type="entry name" value="Transposase_28"/>
</dbReference>
<feature type="region of interest" description="Disordered" evidence="2">
    <location>
        <begin position="271"/>
        <end position="314"/>
    </location>
</feature>
<comment type="caution">
    <text evidence="4">The sequence shown here is derived from an EMBL/GenBank/DDBJ whole genome shotgun (WGS) entry which is preliminary data.</text>
</comment>
<accession>A0AAD8SEU4</accession>
<dbReference type="Proteomes" id="UP001231189">
    <property type="component" value="Unassembled WGS sequence"/>
</dbReference>
<reference evidence="4" key="1">
    <citation type="submission" date="2023-07" db="EMBL/GenBank/DDBJ databases">
        <title>A chromosome-level genome assembly of Lolium multiflorum.</title>
        <authorList>
            <person name="Chen Y."/>
            <person name="Copetti D."/>
            <person name="Kolliker R."/>
            <person name="Studer B."/>
        </authorList>
    </citation>
    <scope>NUCLEOTIDE SEQUENCE</scope>
    <source>
        <strain evidence="4">02402/16</strain>
        <tissue evidence="4">Leaf</tissue>
    </source>
</reference>
<evidence type="ECO:0000313" key="4">
    <source>
        <dbReference type="EMBL" id="KAK1650126.1"/>
    </source>
</evidence>
<keyword evidence="1" id="KW-0175">Coiled coil</keyword>